<organism evidence="2 3">
    <name type="scientific">Mucilaginibacter straminoryzae</name>
    <dbReference type="NCBI Taxonomy" id="2932774"/>
    <lineage>
        <taxon>Bacteria</taxon>
        <taxon>Pseudomonadati</taxon>
        <taxon>Bacteroidota</taxon>
        <taxon>Sphingobacteriia</taxon>
        <taxon>Sphingobacteriales</taxon>
        <taxon>Sphingobacteriaceae</taxon>
        <taxon>Mucilaginibacter</taxon>
    </lineage>
</organism>
<protein>
    <submittedName>
        <fullName evidence="2">Uncharacterized protein</fullName>
    </submittedName>
</protein>
<evidence type="ECO:0000313" key="3">
    <source>
        <dbReference type="Proteomes" id="UP001139450"/>
    </source>
</evidence>
<comment type="caution">
    <text evidence="2">The sequence shown here is derived from an EMBL/GenBank/DDBJ whole genome shotgun (WGS) entry which is preliminary data.</text>
</comment>
<feature type="compositionally biased region" description="Polar residues" evidence="1">
    <location>
        <begin position="1"/>
        <end position="18"/>
    </location>
</feature>
<accession>A0A9X1X0S4</accession>
<feature type="region of interest" description="Disordered" evidence="1">
    <location>
        <begin position="1"/>
        <end position="20"/>
    </location>
</feature>
<evidence type="ECO:0000313" key="2">
    <source>
        <dbReference type="EMBL" id="MCJ8208676.1"/>
    </source>
</evidence>
<keyword evidence="3" id="KW-1185">Reference proteome</keyword>
<dbReference type="AlphaFoldDB" id="A0A9X1X0S4"/>
<dbReference type="EMBL" id="JALJEJ010000001">
    <property type="protein sequence ID" value="MCJ8208676.1"/>
    <property type="molecule type" value="Genomic_DNA"/>
</dbReference>
<gene>
    <name evidence="2" type="ORF">MUY27_03085</name>
</gene>
<evidence type="ECO:0000256" key="1">
    <source>
        <dbReference type="SAM" id="MobiDB-lite"/>
    </source>
</evidence>
<sequence length="63" mass="7804">MHLAYRSTNHQQQENTIPMETIENETVRHNGLEAYYQICRKYEQEIEAIRRYFPNWQPPFNFK</sequence>
<name>A0A9X1X0S4_9SPHI</name>
<reference evidence="2" key="1">
    <citation type="submission" date="2022-04" db="EMBL/GenBank/DDBJ databases">
        <title>Mucilaginibacter sp. RS28 isolated from freshwater.</title>
        <authorList>
            <person name="Ko S.-R."/>
        </authorList>
    </citation>
    <scope>NUCLEOTIDE SEQUENCE</scope>
    <source>
        <strain evidence="2">RS28</strain>
    </source>
</reference>
<dbReference type="Proteomes" id="UP001139450">
    <property type="component" value="Unassembled WGS sequence"/>
</dbReference>
<proteinExistence type="predicted"/>